<dbReference type="GeneID" id="120253398"/>
<gene>
    <name evidence="5" type="primary">LOC120253398</name>
</gene>
<feature type="region of interest" description="Disordered" evidence="2">
    <location>
        <begin position="1"/>
        <end position="36"/>
    </location>
</feature>
<keyword evidence="1" id="KW-0479">Metal-binding</keyword>
<dbReference type="PROSITE" id="PS00028">
    <property type="entry name" value="ZINC_FINGER_C2H2_1"/>
    <property type="match status" value="1"/>
</dbReference>
<dbReference type="GO" id="GO:0008270">
    <property type="term" value="F:zinc ion binding"/>
    <property type="evidence" value="ECO:0007669"/>
    <property type="project" value="UniProtKB-KW"/>
</dbReference>
<protein>
    <submittedName>
        <fullName evidence="5">Zinc finger protein 4-like</fullName>
    </submittedName>
</protein>
<sequence>MEHDQNEENSEALITLSLGGSSSAAGTASSSTQLKNSPHKVFPCHFCMRKFYSSQALGGHQNAHKRERGQAKSFHQAQKMIMSSVSLGVQPHSLIHKASGDKSTAMKAARFDKANSSMELKRLPPFALEEPVELTWQRSFSMSYKPEKKQPESEKLDLTLRL</sequence>
<evidence type="ECO:0000259" key="3">
    <source>
        <dbReference type="PROSITE" id="PS50157"/>
    </source>
</evidence>
<dbReference type="Proteomes" id="UP001515500">
    <property type="component" value="Unplaced"/>
</dbReference>
<dbReference type="Gene3D" id="3.30.160.60">
    <property type="entry name" value="Classic Zinc Finger"/>
    <property type="match status" value="1"/>
</dbReference>
<dbReference type="InterPro" id="IPR053266">
    <property type="entry name" value="Zinc_finger_protein_7"/>
</dbReference>
<dbReference type="PROSITE" id="PS50157">
    <property type="entry name" value="ZINC_FINGER_C2H2_2"/>
    <property type="match status" value="1"/>
</dbReference>
<keyword evidence="1" id="KW-0863">Zinc-finger</keyword>
<feature type="compositionally biased region" description="Basic and acidic residues" evidence="2">
    <location>
        <begin position="145"/>
        <end position="162"/>
    </location>
</feature>
<reference evidence="5" key="1">
    <citation type="submission" date="2025-08" db="UniProtKB">
        <authorList>
            <consortium name="RefSeq"/>
        </authorList>
    </citation>
    <scope>IDENTIFICATION</scope>
</reference>
<evidence type="ECO:0000256" key="2">
    <source>
        <dbReference type="SAM" id="MobiDB-lite"/>
    </source>
</evidence>
<dbReference type="InterPro" id="IPR036236">
    <property type="entry name" value="Znf_C2H2_sf"/>
</dbReference>
<feature type="compositionally biased region" description="Low complexity" evidence="2">
    <location>
        <begin position="15"/>
        <end position="32"/>
    </location>
</feature>
<keyword evidence="1" id="KW-0862">Zinc</keyword>
<evidence type="ECO:0000313" key="4">
    <source>
        <dbReference type="Proteomes" id="UP001515500"/>
    </source>
</evidence>
<evidence type="ECO:0000313" key="5">
    <source>
        <dbReference type="RefSeq" id="XP_039117672.1"/>
    </source>
</evidence>
<keyword evidence="4" id="KW-1185">Reference proteome</keyword>
<dbReference type="SUPFAM" id="SSF57667">
    <property type="entry name" value="beta-beta-alpha zinc fingers"/>
    <property type="match status" value="1"/>
</dbReference>
<name>A0AB40AS24_DIOCR</name>
<dbReference type="AlphaFoldDB" id="A0AB40AS24"/>
<proteinExistence type="predicted"/>
<accession>A0AB40AS24</accession>
<dbReference type="PANTHER" id="PTHR47593">
    <property type="entry name" value="ZINC FINGER PROTEIN 4-LIKE"/>
    <property type="match status" value="1"/>
</dbReference>
<organism evidence="4 5">
    <name type="scientific">Dioscorea cayennensis subsp. rotundata</name>
    <name type="common">White Guinea yam</name>
    <name type="synonym">Dioscorea rotundata</name>
    <dbReference type="NCBI Taxonomy" id="55577"/>
    <lineage>
        <taxon>Eukaryota</taxon>
        <taxon>Viridiplantae</taxon>
        <taxon>Streptophyta</taxon>
        <taxon>Embryophyta</taxon>
        <taxon>Tracheophyta</taxon>
        <taxon>Spermatophyta</taxon>
        <taxon>Magnoliopsida</taxon>
        <taxon>Liliopsida</taxon>
        <taxon>Dioscoreales</taxon>
        <taxon>Dioscoreaceae</taxon>
        <taxon>Dioscorea</taxon>
    </lineage>
</organism>
<dbReference type="RefSeq" id="XP_039117672.1">
    <property type="nucleotide sequence ID" value="XM_039261738.1"/>
</dbReference>
<feature type="region of interest" description="Disordered" evidence="2">
    <location>
        <begin position="141"/>
        <end position="162"/>
    </location>
</feature>
<evidence type="ECO:0000256" key="1">
    <source>
        <dbReference type="PROSITE-ProRule" id="PRU00042"/>
    </source>
</evidence>
<feature type="domain" description="C2H2-type" evidence="3">
    <location>
        <begin position="42"/>
        <end position="69"/>
    </location>
</feature>
<dbReference type="PANTHER" id="PTHR47593:SF8">
    <property type="entry name" value="OS12G0581900 PROTEIN"/>
    <property type="match status" value="1"/>
</dbReference>
<dbReference type="InterPro" id="IPR013087">
    <property type="entry name" value="Znf_C2H2_type"/>
</dbReference>